<dbReference type="PROSITE" id="PS51257">
    <property type="entry name" value="PROKAR_LIPOPROTEIN"/>
    <property type="match status" value="1"/>
</dbReference>
<proteinExistence type="predicted"/>
<name>A0ABR6ETZ6_9SPHI</name>
<dbReference type="EMBL" id="WNXC01000001">
    <property type="protein sequence ID" value="MBB2148742.1"/>
    <property type="molecule type" value="Genomic_DNA"/>
</dbReference>
<gene>
    <name evidence="1" type="ORF">GM920_07440</name>
</gene>
<evidence type="ECO:0000313" key="1">
    <source>
        <dbReference type="EMBL" id="MBB2148742.1"/>
    </source>
</evidence>
<organism evidence="1 2">
    <name type="scientific">Pedobacter gandavensis</name>
    <dbReference type="NCBI Taxonomy" id="2679963"/>
    <lineage>
        <taxon>Bacteria</taxon>
        <taxon>Pseudomonadati</taxon>
        <taxon>Bacteroidota</taxon>
        <taxon>Sphingobacteriia</taxon>
        <taxon>Sphingobacteriales</taxon>
        <taxon>Sphingobacteriaceae</taxon>
        <taxon>Pedobacter</taxon>
    </lineage>
</organism>
<comment type="caution">
    <text evidence="1">The sequence shown here is derived from an EMBL/GenBank/DDBJ whole genome shotgun (WGS) entry which is preliminary data.</text>
</comment>
<dbReference type="Proteomes" id="UP000636110">
    <property type="component" value="Unassembled WGS sequence"/>
</dbReference>
<keyword evidence="2" id="KW-1185">Reference proteome</keyword>
<accession>A0ABR6ETZ6</accession>
<evidence type="ECO:0000313" key="2">
    <source>
        <dbReference type="Proteomes" id="UP000636110"/>
    </source>
</evidence>
<dbReference type="Pfam" id="PF14054">
    <property type="entry name" value="DUF4249"/>
    <property type="match status" value="1"/>
</dbReference>
<sequence length="260" mass="28486">MNIYKGLGLIMIFLFTACEKVIELKLDDAAPVLVIDGGVSDQNEVQQVKISKTYSFTEPNKFHGVSAAKVLLSVDGLSSIVFSEVSPGIYQSVKFKGKSGSKYELSVTVEGQTYKASSVMPARVPMDSLTFKSYDFFGETKNYVAVNFRDPAGVANQYRYILKFKGVVEKDVVSEDRFDDGNKVTNVIFYELNDLIKGDSIQVEIQCIDRNVYRYFYSLGQNSGSGGPPVAPANPPSNFSNGALGVFSAHTSSIRTALIK</sequence>
<reference evidence="1 2" key="1">
    <citation type="submission" date="2019-11" db="EMBL/GenBank/DDBJ databases">
        <title>Description of Pedobacter sp. LMG 31462T.</title>
        <authorList>
            <person name="Carlier A."/>
            <person name="Qi S."/>
            <person name="Vandamme P."/>
        </authorList>
    </citation>
    <scope>NUCLEOTIDE SEQUENCE [LARGE SCALE GENOMIC DNA]</scope>
    <source>
        <strain evidence="1 2">LMG 31462</strain>
    </source>
</reference>
<dbReference type="InterPro" id="IPR025345">
    <property type="entry name" value="DUF4249"/>
</dbReference>
<protein>
    <submittedName>
        <fullName evidence="1">DUF4249 family protein</fullName>
    </submittedName>
</protein>